<protein>
    <submittedName>
        <fullName evidence="1">Uncharacterized protein</fullName>
    </submittedName>
</protein>
<dbReference type="Proteomes" id="UP000182725">
    <property type="component" value="Unassembled WGS sequence"/>
</dbReference>
<organism evidence="1 2">
    <name type="scientific">Arthrobacter alpinus</name>
    <dbReference type="NCBI Taxonomy" id="656366"/>
    <lineage>
        <taxon>Bacteria</taxon>
        <taxon>Bacillati</taxon>
        <taxon>Actinomycetota</taxon>
        <taxon>Actinomycetes</taxon>
        <taxon>Micrococcales</taxon>
        <taxon>Micrococcaceae</taxon>
        <taxon>Arthrobacter</taxon>
    </lineage>
</organism>
<proteinExistence type="predicted"/>
<sequence length="43" mass="5403">MNPKSFRSSVKRIFFTPVDQEKFNQLRERQYREIIRVDLFNIR</sequence>
<dbReference type="RefSeq" id="WP_280138573.1">
    <property type="nucleotide sequence ID" value="NZ_FNTV01000001.1"/>
</dbReference>
<name>A0A1H5FUN5_9MICC</name>
<evidence type="ECO:0000313" key="2">
    <source>
        <dbReference type="Proteomes" id="UP000182725"/>
    </source>
</evidence>
<accession>A0A1H5FUN5</accession>
<reference evidence="1 2" key="1">
    <citation type="submission" date="2016-10" db="EMBL/GenBank/DDBJ databases">
        <authorList>
            <person name="de Groot N.N."/>
        </authorList>
    </citation>
    <scope>NUCLEOTIDE SEQUENCE [LARGE SCALE GENOMIC DNA]</scope>
    <source>
        <strain evidence="1 2">DSM 22274</strain>
    </source>
</reference>
<dbReference type="EMBL" id="FNTV01000001">
    <property type="protein sequence ID" value="SEE07159.1"/>
    <property type="molecule type" value="Genomic_DNA"/>
</dbReference>
<dbReference type="AlphaFoldDB" id="A0A1H5FUN5"/>
<gene>
    <name evidence="1" type="ORF">SAMN04489740_0598</name>
</gene>
<evidence type="ECO:0000313" key="1">
    <source>
        <dbReference type="EMBL" id="SEE07159.1"/>
    </source>
</evidence>